<evidence type="ECO:0000313" key="2">
    <source>
        <dbReference type="Proteomes" id="UP000294257"/>
    </source>
</evidence>
<organism evidence="1 2">
    <name type="scientific">Herbihabitans rhizosphaerae</name>
    <dbReference type="NCBI Taxonomy" id="1872711"/>
    <lineage>
        <taxon>Bacteria</taxon>
        <taxon>Bacillati</taxon>
        <taxon>Actinomycetota</taxon>
        <taxon>Actinomycetes</taxon>
        <taxon>Pseudonocardiales</taxon>
        <taxon>Pseudonocardiaceae</taxon>
        <taxon>Herbihabitans</taxon>
    </lineage>
</organism>
<dbReference type="EMBL" id="SGWQ01000007">
    <property type="protein sequence ID" value="RZS36331.1"/>
    <property type="molecule type" value="Genomic_DNA"/>
</dbReference>
<evidence type="ECO:0000313" key="1">
    <source>
        <dbReference type="EMBL" id="RZS36331.1"/>
    </source>
</evidence>
<dbReference type="RefSeq" id="WP_130345848.1">
    <property type="nucleotide sequence ID" value="NZ_SGWQ01000007.1"/>
</dbReference>
<sequence>MSGRPARRGSIVAAVVVLVALVIAGAGVVATLNDSGDQTASTSATLDGLTAAVREAGWASMESHNMDSGSGMFQMPAQMMPGAPEGDEMRLGVRITLTNPSRRIMEFDLADEFVLAGGTGEPPRPHSDTFGRLARLNPGAAVDGVIYFDTIVPGPQAEPLRLVWNRGGREASLAVPLRGAPAGHPHGS</sequence>
<proteinExistence type="predicted"/>
<comment type="caution">
    <text evidence="1">The sequence shown here is derived from an EMBL/GenBank/DDBJ whole genome shotgun (WGS) entry which is preliminary data.</text>
</comment>
<gene>
    <name evidence="1" type="ORF">EV193_10712</name>
</gene>
<dbReference type="OrthoDB" id="9763537at2"/>
<protein>
    <recommendedName>
        <fullName evidence="3">DUF4352 domain-containing protein</fullName>
    </recommendedName>
</protein>
<name>A0A4Q7KLD3_9PSEU</name>
<keyword evidence="2" id="KW-1185">Reference proteome</keyword>
<accession>A0A4Q7KLD3</accession>
<dbReference type="Proteomes" id="UP000294257">
    <property type="component" value="Unassembled WGS sequence"/>
</dbReference>
<evidence type="ECO:0008006" key="3">
    <source>
        <dbReference type="Google" id="ProtNLM"/>
    </source>
</evidence>
<reference evidence="1 2" key="1">
    <citation type="submission" date="2019-02" db="EMBL/GenBank/DDBJ databases">
        <title>Genomic Encyclopedia of Type Strains, Phase IV (KMG-IV): sequencing the most valuable type-strain genomes for metagenomic binning, comparative biology and taxonomic classification.</title>
        <authorList>
            <person name="Goeker M."/>
        </authorList>
    </citation>
    <scope>NUCLEOTIDE SEQUENCE [LARGE SCALE GENOMIC DNA]</scope>
    <source>
        <strain evidence="1 2">DSM 101727</strain>
    </source>
</reference>
<dbReference type="AlphaFoldDB" id="A0A4Q7KLD3"/>